<dbReference type="Gene3D" id="3.30.160.70">
    <property type="entry name" value="Methylated DNA-protein cysteine methyltransferase domain"/>
    <property type="match status" value="1"/>
</dbReference>
<dbReference type="AlphaFoldDB" id="A0A931E4D2"/>
<evidence type="ECO:0000256" key="7">
    <source>
        <dbReference type="ARBA" id="ARBA00023204"/>
    </source>
</evidence>
<sequence>MDRRDLQWQQLDTPVGVIAVGSSDTGVATVRLDGHVPSHAQLQGAGVGERVRRQLLEYFAGERTVFEVPLDWGDGGGFRRVVQKALLDIAYGRTESYGELAARVGNAGAVRAVGTACATNPLPIIVPCHRVVRSDGSLGNYAGGVEMKRWLLAHEARG</sequence>
<dbReference type="PANTHER" id="PTHR10815">
    <property type="entry name" value="METHYLATED-DNA--PROTEIN-CYSTEINE METHYLTRANSFERASE"/>
    <property type="match status" value="1"/>
</dbReference>
<dbReference type="InterPro" id="IPR014048">
    <property type="entry name" value="MethylDNA_cys_MeTrfase_DNA-bd"/>
</dbReference>
<dbReference type="SUPFAM" id="SSF53155">
    <property type="entry name" value="Methylated DNA-protein cysteine methyltransferase domain"/>
    <property type="match status" value="1"/>
</dbReference>
<keyword evidence="7 9" id="KW-0234">DNA repair</keyword>
<comment type="subcellular location">
    <subcellularLocation>
        <location evidence="9">Cytoplasm</location>
    </subcellularLocation>
</comment>
<dbReference type="GO" id="GO:0006307">
    <property type="term" value="P:DNA alkylation repair"/>
    <property type="evidence" value="ECO:0007669"/>
    <property type="project" value="UniProtKB-UniRule"/>
</dbReference>
<keyword evidence="3 9" id="KW-0963">Cytoplasm</keyword>
<evidence type="ECO:0000256" key="1">
    <source>
        <dbReference type="ARBA" id="ARBA00001286"/>
    </source>
</evidence>
<evidence type="ECO:0000256" key="9">
    <source>
        <dbReference type="HAMAP-Rule" id="MF_00772"/>
    </source>
</evidence>
<proteinExistence type="inferred from homology"/>
<dbReference type="InterPro" id="IPR036388">
    <property type="entry name" value="WH-like_DNA-bd_sf"/>
</dbReference>
<comment type="function">
    <text evidence="9">Involved in the cellular defense against the biological effects of O6-methylguanine (O6-MeG) and O4-methylthymine (O4-MeT) in DNA. Repairs the methylated nucleobase in DNA by stoichiometrically transferring the methyl group to a cysteine residue in the enzyme. This is a suicide reaction: the enzyme is irreversibly inactivated.</text>
</comment>
<comment type="miscellaneous">
    <text evidence="9">This enzyme catalyzes only one turnover and therefore is not strictly catalytic. According to one definition, an enzyme is a biocatalyst that acts repeatedly and over many reaction cycles.</text>
</comment>
<protein>
    <recommendedName>
        <fullName evidence="9">Methylated-DNA--protein-cysteine methyltransferase</fullName>
        <ecNumber evidence="9">2.1.1.63</ecNumber>
    </recommendedName>
    <alternativeName>
        <fullName evidence="9">6-O-methylguanine-DNA methyltransferase</fullName>
        <shortName evidence="9">MGMT</shortName>
    </alternativeName>
    <alternativeName>
        <fullName evidence="9">O-6-methylguanine-DNA-alkyltransferase</fullName>
    </alternativeName>
</protein>
<dbReference type="GO" id="GO:0032259">
    <property type="term" value="P:methylation"/>
    <property type="evidence" value="ECO:0007669"/>
    <property type="project" value="UniProtKB-KW"/>
</dbReference>
<comment type="catalytic activity">
    <reaction evidence="1 9">
        <text>a 4-O-methyl-thymidine in DNA + L-cysteinyl-[protein] = a thymidine in DNA + S-methyl-L-cysteinyl-[protein]</text>
        <dbReference type="Rhea" id="RHEA:53428"/>
        <dbReference type="Rhea" id="RHEA-COMP:10131"/>
        <dbReference type="Rhea" id="RHEA-COMP:10132"/>
        <dbReference type="Rhea" id="RHEA-COMP:13555"/>
        <dbReference type="Rhea" id="RHEA-COMP:13556"/>
        <dbReference type="ChEBI" id="CHEBI:29950"/>
        <dbReference type="ChEBI" id="CHEBI:82612"/>
        <dbReference type="ChEBI" id="CHEBI:137386"/>
        <dbReference type="ChEBI" id="CHEBI:137387"/>
        <dbReference type="EC" id="2.1.1.63"/>
    </reaction>
</comment>
<comment type="similarity">
    <text evidence="2 9">Belongs to the MGMT family.</text>
</comment>
<evidence type="ECO:0000256" key="2">
    <source>
        <dbReference type="ARBA" id="ARBA00008711"/>
    </source>
</evidence>
<name>A0A931E4D2_9CORY</name>
<keyword evidence="5 9" id="KW-0808">Transferase</keyword>
<dbReference type="RefSeq" id="WP_196824675.1">
    <property type="nucleotide sequence ID" value="NZ_CP046980.1"/>
</dbReference>
<dbReference type="CDD" id="cd06445">
    <property type="entry name" value="ATase"/>
    <property type="match status" value="1"/>
</dbReference>
<dbReference type="PROSITE" id="PS00374">
    <property type="entry name" value="MGMT"/>
    <property type="match status" value="1"/>
</dbReference>
<dbReference type="Gene3D" id="1.10.10.10">
    <property type="entry name" value="Winged helix-like DNA-binding domain superfamily/Winged helix DNA-binding domain"/>
    <property type="match status" value="1"/>
</dbReference>
<dbReference type="InterPro" id="IPR023546">
    <property type="entry name" value="MGMT"/>
</dbReference>
<evidence type="ECO:0000313" key="12">
    <source>
        <dbReference type="EMBL" id="MBG6122253.1"/>
    </source>
</evidence>
<evidence type="ECO:0000259" key="10">
    <source>
        <dbReference type="Pfam" id="PF01035"/>
    </source>
</evidence>
<feature type="domain" description="Methylguanine DNA methyltransferase ribonuclease-like" evidence="11">
    <location>
        <begin position="10"/>
        <end position="71"/>
    </location>
</feature>
<dbReference type="GO" id="GO:0003908">
    <property type="term" value="F:methylated-DNA-[protein]-cysteine S-methyltransferase activity"/>
    <property type="evidence" value="ECO:0007669"/>
    <property type="project" value="UniProtKB-UniRule"/>
</dbReference>
<dbReference type="Pfam" id="PF01035">
    <property type="entry name" value="DNA_binding_1"/>
    <property type="match status" value="1"/>
</dbReference>
<comment type="catalytic activity">
    <reaction evidence="8 9">
        <text>a 6-O-methyl-2'-deoxyguanosine in DNA + L-cysteinyl-[protein] = S-methyl-L-cysteinyl-[protein] + a 2'-deoxyguanosine in DNA</text>
        <dbReference type="Rhea" id="RHEA:24000"/>
        <dbReference type="Rhea" id="RHEA-COMP:10131"/>
        <dbReference type="Rhea" id="RHEA-COMP:10132"/>
        <dbReference type="Rhea" id="RHEA-COMP:11367"/>
        <dbReference type="Rhea" id="RHEA-COMP:11368"/>
        <dbReference type="ChEBI" id="CHEBI:29950"/>
        <dbReference type="ChEBI" id="CHEBI:82612"/>
        <dbReference type="ChEBI" id="CHEBI:85445"/>
        <dbReference type="ChEBI" id="CHEBI:85448"/>
        <dbReference type="EC" id="2.1.1.63"/>
    </reaction>
</comment>
<dbReference type="SUPFAM" id="SSF46767">
    <property type="entry name" value="Methylated DNA-protein cysteine methyltransferase, C-terminal domain"/>
    <property type="match status" value="1"/>
</dbReference>
<evidence type="ECO:0000256" key="8">
    <source>
        <dbReference type="ARBA" id="ARBA00049348"/>
    </source>
</evidence>
<dbReference type="InterPro" id="IPR008332">
    <property type="entry name" value="MethylG_MeTrfase_N"/>
</dbReference>
<organism evidence="12 13">
    <name type="scientific">Corynebacterium aquatimens</name>
    <dbReference type="NCBI Taxonomy" id="1190508"/>
    <lineage>
        <taxon>Bacteria</taxon>
        <taxon>Bacillati</taxon>
        <taxon>Actinomycetota</taxon>
        <taxon>Actinomycetes</taxon>
        <taxon>Mycobacteriales</taxon>
        <taxon>Corynebacteriaceae</taxon>
        <taxon>Corynebacterium</taxon>
    </lineage>
</organism>
<dbReference type="Pfam" id="PF02870">
    <property type="entry name" value="Methyltransf_1N"/>
    <property type="match status" value="1"/>
</dbReference>
<evidence type="ECO:0000256" key="6">
    <source>
        <dbReference type="ARBA" id="ARBA00022763"/>
    </source>
</evidence>
<dbReference type="GO" id="GO:0005737">
    <property type="term" value="C:cytoplasm"/>
    <property type="evidence" value="ECO:0007669"/>
    <property type="project" value="UniProtKB-SubCell"/>
</dbReference>
<dbReference type="PANTHER" id="PTHR10815:SF5">
    <property type="entry name" value="METHYLATED-DNA--PROTEIN-CYSTEINE METHYLTRANSFERASE"/>
    <property type="match status" value="1"/>
</dbReference>
<feature type="domain" description="Methylated-DNA-[protein]-cysteine S-methyltransferase DNA binding" evidence="10">
    <location>
        <begin position="78"/>
        <end position="156"/>
    </location>
</feature>
<accession>A0A931E4D2</accession>
<evidence type="ECO:0000256" key="3">
    <source>
        <dbReference type="ARBA" id="ARBA00022490"/>
    </source>
</evidence>
<dbReference type="EMBL" id="JADOUE010000001">
    <property type="protein sequence ID" value="MBG6122253.1"/>
    <property type="molecule type" value="Genomic_DNA"/>
</dbReference>
<dbReference type="Proteomes" id="UP000658613">
    <property type="component" value="Unassembled WGS sequence"/>
</dbReference>
<evidence type="ECO:0000256" key="4">
    <source>
        <dbReference type="ARBA" id="ARBA00022603"/>
    </source>
</evidence>
<dbReference type="InterPro" id="IPR001497">
    <property type="entry name" value="MethylDNA_cys_MeTrfase_AS"/>
</dbReference>
<evidence type="ECO:0000313" key="13">
    <source>
        <dbReference type="Proteomes" id="UP000658613"/>
    </source>
</evidence>
<gene>
    <name evidence="12" type="ORF">IW254_001222</name>
</gene>
<keyword evidence="4 9" id="KW-0489">Methyltransferase</keyword>
<keyword evidence="6 9" id="KW-0227">DNA damage</keyword>
<dbReference type="EC" id="2.1.1.63" evidence="9"/>
<evidence type="ECO:0000256" key="5">
    <source>
        <dbReference type="ARBA" id="ARBA00022679"/>
    </source>
</evidence>
<feature type="active site" description="Nucleophile; methyl group acceptor" evidence="9">
    <location>
        <position position="128"/>
    </location>
</feature>
<comment type="caution">
    <text evidence="12">The sequence shown here is derived from an EMBL/GenBank/DDBJ whole genome shotgun (WGS) entry which is preliminary data.</text>
</comment>
<dbReference type="InterPro" id="IPR036631">
    <property type="entry name" value="MGMT_N_sf"/>
</dbReference>
<dbReference type="InterPro" id="IPR036217">
    <property type="entry name" value="MethylDNA_cys_MeTrfase_DNAb"/>
</dbReference>
<keyword evidence="13" id="KW-1185">Reference proteome</keyword>
<evidence type="ECO:0000259" key="11">
    <source>
        <dbReference type="Pfam" id="PF02870"/>
    </source>
</evidence>
<dbReference type="HAMAP" id="MF_00772">
    <property type="entry name" value="OGT"/>
    <property type="match status" value="1"/>
</dbReference>
<reference evidence="12" key="1">
    <citation type="submission" date="2020-11" db="EMBL/GenBank/DDBJ databases">
        <title>Sequencing the genomes of 1000 actinobacteria strains.</title>
        <authorList>
            <person name="Klenk H.-P."/>
        </authorList>
    </citation>
    <scope>NUCLEOTIDE SEQUENCE</scope>
    <source>
        <strain evidence="12">DSM 45632</strain>
    </source>
</reference>
<dbReference type="FunFam" id="1.10.10.10:FF:000214">
    <property type="entry name" value="Methylated-DNA--protein-cysteine methyltransferase"/>
    <property type="match status" value="1"/>
</dbReference>
<dbReference type="NCBIfam" id="TIGR00589">
    <property type="entry name" value="ogt"/>
    <property type="match status" value="1"/>
</dbReference>